<evidence type="ECO:0000313" key="1">
    <source>
        <dbReference type="EMBL" id="KAI4327654.1"/>
    </source>
</evidence>
<sequence length="576" mass="64470">MASEEPRRKWRYTWEAQSHVPTLRLLLFHRDTKPSLQCQNLNVHLDLSQSLVIVSWFQDAQVSLRVPIPRVLVDAESSVSFRALDDHIEAKVVLLLPVDHPIVLSFDSVLNLSEDQEKVLSDVSKPVIMNSDVKSLSSKGEADFYCRSCSFKLTRSPLRNFIEMPSVNWREVADNWFGACCCSFGGISEKLVTKYANSYACVQGMCLLSPTSINLCKDDLVECNFPEWGKNQECNSKADTSYSNGVKKPSSLASGLHEERTSTCGDQGEMTCTFNESLRFSHSEDETSSVNLYEVTKRKFNHDSFSLASDSNIPEDVAIAPSCCAHATGSACILDNEDGERHLSETARRGQRATTNIEILANQKSFLNGFLGDIFMARLSNLSKDIDWHEFTCPHCASLLGAYPCYKGYIPVDRGVRMFKCYVSTCLPVGGSGDLFRMYTVEKMFTDQLVECANDESLFRFMVRDLKTKSPSLQVILINPDTWSCSGNCLTAEDTEEPVPKVQLQPIVKVLYSDCSAATESQLRAIEEWVSRNSAENIFMLTYQIEELVGSLMSSKDIYPPSYASLQGLTLSSMQR</sequence>
<evidence type="ECO:0000313" key="2">
    <source>
        <dbReference type="Proteomes" id="UP000828941"/>
    </source>
</evidence>
<reference evidence="1 2" key="1">
    <citation type="journal article" date="2022" name="DNA Res.">
        <title>Chromosomal-level genome assembly of the orchid tree Bauhinia variegata (Leguminosae; Cercidoideae) supports the allotetraploid origin hypothesis of Bauhinia.</title>
        <authorList>
            <person name="Zhong Y."/>
            <person name="Chen Y."/>
            <person name="Zheng D."/>
            <person name="Pang J."/>
            <person name="Liu Y."/>
            <person name="Luo S."/>
            <person name="Meng S."/>
            <person name="Qian L."/>
            <person name="Wei D."/>
            <person name="Dai S."/>
            <person name="Zhou R."/>
        </authorList>
    </citation>
    <scope>NUCLEOTIDE SEQUENCE [LARGE SCALE GENOMIC DNA]</scope>
    <source>
        <strain evidence="1">BV-YZ2020</strain>
    </source>
</reference>
<keyword evidence="2" id="KW-1185">Reference proteome</keyword>
<proteinExistence type="predicted"/>
<dbReference type="EMBL" id="CM039433">
    <property type="protein sequence ID" value="KAI4327654.1"/>
    <property type="molecule type" value="Genomic_DNA"/>
</dbReference>
<accession>A0ACB9MVZ8</accession>
<organism evidence="1 2">
    <name type="scientific">Bauhinia variegata</name>
    <name type="common">Purple orchid tree</name>
    <name type="synonym">Phanera variegata</name>
    <dbReference type="NCBI Taxonomy" id="167791"/>
    <lineage>
        <taxon>Eukaryota</taxon>
        <taxon>Viridiplantae</taxon>
        <taxon>Streptophyta</taxon>
        <taxon>Embryophyta</taxon>
        <taxon>Tracheophyta</taxon>
        <taxon>Spermatophyta</taxon>
        <taxon>Magnoliopsida</taxon>
        <taxon>eudicotyledons</taxon>
        <taxon>Gunneridae</taxon>
        <taxon>Pentapetalae</taxon>
        <taxon>rosids</taxon>
        <taxon>fabids</taxon>
        <taxon>Fabales</taxon>
        <taxon>Fabaceae</taxon>
        <taxon>Cercidoideae</taxon>
        <taxon>Cercideae</taxon>
        <taxon>Bauhiniinae</taxon>
        <taxon>Bauhinia</taxon>
    </lineage>
</organism>
<dbReference type="Proteomes" id="UP000828941">
    <property type="component" value="Chromosome 8"/>
</dbReference>
<name>A0ACB9MVZ8_BAUVA</name>
<gene>
    <name evidence="1" type="ORF">L6164_020090</name>
</gene>
<protein>
    <submittedName>
        <fullName evidence="1">Uncharacterized protein</fullName>
    </submittedName>
</protein>
<comment type="caution">
    <text evidence="1">The sequence shown here is derived from an EMBL/GenBank/DDBJ whole genome shotgun (WGS) entry which is preliminary data.</text>
</comment>